<reference evidence="2" key="1">
    <citation type="submission" date="2020-10" db="EMBL/GenBank/DDBJ databases">
        <title>De novo genome project of the cellulose decomposer Thermobifida halotolerans type strain.</title>
        <authorList>
            <person name="Nagy I."/>
            <person name="Horvath B."/>
            <person name="Kukolya J."/>
            <person name="Nagy I."/>
            <person name="Orsini M."/>
        </authorList>
    </citation>
    <scope>NUCLEOTIDE SEQUENCE</scope>
    <source>
        <strain evidence="2">DSM 44931</strain>
    </source>
</reference>
<evidence type="ECO:0000313" key="3">
    <source>
        <dbReference type="Proteomes" id="UP000265719"/>
    </source>
</evidence>
<organism evidence="2 3">
    <name type="scientific">Thermobifida halotolerans</name>
    <dbReference type="NCBI Taxonomy" id="483545"/>
    <lineage>
        <taxon>Bacteria</taxon>
        <taxon>Bacillati</taxon>
        <taxon>Actinomycetota</taxon>
        <taxon>Actinomycetes</taxon>
        <taxon>Streptosporangiales</taxon>
        <taxon>Nocardiopsidaceae</taxon>
        <taxon>Thermobifida</taxon>
    </lineage>
</organism>
<feature type="region of interest" description="Disordered" evidence="1">
    <location>
        <begin position="196"/>
        <end position="220"/>
    </location>
</feature>
<name>A0AA97LTG1_9ACTN</name>
<dbReference type="KEGG" id="thao:NI17_012690"/>
<evidence type="ECO:0000256" key="1">
    <source>
        <dbReference type="SAM" id="MobiDB-lite"/>
    </source>
</evidence>
<dbReference type="EMBL" id="CP063196">
    <property type="protein sequence ID" value="UOE17761.1"/>
    <property type="molecule type" value="Genomic_DNA"/>
</dbReference>
<protein>
    <recommendedName>
        <fullName evidence="4">GerMN domain-containing protein</fullName>
    </recommendedName>
</protein>
<dbReference type="RefSeq" id="WP_068689034.1">
    <property type="nucleotide sequence ID" value="NZ_CP063196.1"/>
</dbReference>
<evidence type="ECO:0008006" key="4">
    <source>
        <dbReference type="Google" id="ProtNLM"/>
    </source>
</evidence>
<accession>A0AA97LTG1</accession>
<gene>
    <name evidence="2" type="ORF">NI17_012690</name>
</gene>
<dbReference type="AlphaFoldDB" id="A0AA97LTG1"/>
<evidence type="ECO:0000313" key="2">
    <source>
        <dbReference type="EMBL" id="UOE17761.1"/>
    </source>
</evidence>
<feature type="region of interest" description="Disordered" evidence="1">
    <location>
        <begin position="1"/>
        <end position="20"/>
    </location>
</feature>
<feature type="compositionally biased region" description="Basic residues" evidence="1">
    <location>
        <begin position="1"/>
        <end position="11"/>
    </location>
</feature>
<proteinExistence type="predicted"/>
<dbReference type="Proteomes" id="UP000265719">
    <property type="component" value="Chromosome"/>
</dbReference>
<keyword evidence="3" id="KW-1185">Reference proteome</keyword>
<sequence>MTTPGRRRPRRPAAPGGRSAAPGALALCVALAAGGCGVRDSGTIDAGPAPVAQGSTDAGTLVYLFDSDARLTPVWRDTDPSDAWEVLTLLWDGPTPEEQERGLWSALGPPAVLRWAEVLDGGELHVHATADDVTVFATPSTTLAPDNGPGVVAETPVPQQSGAPLALDGALQVVCTGLRVHGVESVRVSGGGRIHRDTAALGPEDCDGAAPQDWSEIEHW</sequence>